<evidence type="ECO:0000259" key="6">
    <source>
        <dbReference type="PROSITE" id="PS50885"/>
    </source>
</evidence>
<keyword evidence="4" id="KW-0472">Membrane</keyword>
<evidence type="ECO:0000256" key="3">
    <source>
        <dbReference type="PROSITE-ProRule" id="PRU00284"/>
    </source>
</evidence>
<dbReference type="SMART" id="SM00283">
    <property type="entry name" value="MA"/>
    <property type="match status" value="1"/>
</dbReference>
<keyword evidence="8" id="KW-1185">Reference proteome</keyword>
<dbReference type="Gene3D" id="6.10.340.10">
    <property type="match status" value="1"/>
</dbReference>
<reference evidence="7 8" key="1">
    <citation type="submission" date="2017-06" db="EMBL/GenBank/DDBJ databases">
        <title>Draft genome sequence of anaerobic fermentative bacterium Anaeromicrobium sediminis DY2726D isolated from West Pacific Ocean sediments.</title>
        <authorList>
            <person name="Zeng X."/>
        </authorList>
    </citation>
    <scope>NUCLEOTIDE SEQUENCE [LARGE SCALE GENOMIC DNA]</scope>
    <source>
        <strain evidence="7 8">DY2726D</strain>
    </source>
</reference>
<dbReference type="Gene3D" id="1.10.287.950">
    <property type="entry name" value="Methyl-accepting chemotaxis protein"/>
    <property type="match status" value="1"/>
</dbReference>
<accession>A0A267MN08</accession>
<organism evidence="7 8">
    <name type="scientific">Anaeromicrobium sediminis</name>
    <dbReference type="NCBI Taxonomy" id="1478221"/>
    <lineage>
        <taxon>Bacteria</taxon>
        <taxon>Bacillati</taxon>
        <taxon>Bacillota</taxon>
        <taxon>Clostridia</taxon>
        <taxon>Peptostreptococcales</taxon>
        <taxon>Thermotaleaceae</taxon>
        <taxon>Anaeromicrobium</taxon>
    </lineage>
</organism>
<dbReference type="OrthoDB" id="1706317at2"/>
<evidence type="ECO:0000256" key="4">
    <source>
        <dbReference type="SAM" id="Phobius"/>
    </source>
</evidence>
<feature type="transmembrane region" description="Helical" evidence="4">
    <location>
        <begin position="12"/>
        <end position="32"/>
    </location>
</feature>
<comment type="similarity">
    <text evidence="2">Belongs to the methyl-accepting chemotaxis (MCP) protein family.</text>
</comment>
<dbReference type="CDD" id="cd06225">
    <property type="entry name" value="HAMP"/>
    <property type="match status" value="1"/>
</dbReference>
<feature type="domain" description="HAMP" evidence="6">
    <location>
        <begin position="64"/>
        <end position="116"/>
    </location>
</feature>
<dbReference type="Pfam" id="PF00015">
    <property type="entry name" value="MCPsignal"/>
    <property type="match status" value="1"/>
</dbReference>
<dbReference type="RefSeq" id="WP_095131700.1">
    <property type="nucleotide sequence ID" value="NZ_NIBG01000003.1"/>
</dbReference>
<gene>
    <name evidence="7" type="ORF">CCE28_05265</name>
</gene>
<dbReference type="GO" id="GO:0007165">
    <property type="term" value="P:signal transduction"/>
    <property type="evidence" value="ECO:0007669"/>
    <property type="project" value="UniProtKB-KW"/>
</dbReference>
<dbReference type="PANTHER" id="PTHR32089:SF112">
    <property type="entry name" value="LYSOZYME-LIKE PROTEIN-RELATED"/>
    <property type="match status" value="1"/>
</dbReference>
<feature type="transmembrane region" description="Helical" evidence="4">
    <location>
        <begin position="44"/>
        <end position="63"/>
    </location>
</feature>
<keyword evidence="4" id="KW-0812">Transmembrane</keyword>
<evidence type="ECO:0000256" key="2">
    <source>
        <dbReference type="ARBA" id="ARBA00029447"/>
    </source>
</evidence>
<dbReference type="GO" id="GO:0016020">
    <property type="term" value="C:membrane"/>
    <property type="evidence" value="ECO:0007669"/>
    <property type="project" value="InterPro"/>
</dbReference>
<dbReference type="InterPro" id="IPR004089">
    <property type="entry name" value="MCPsignal_dom"/>
</dbReference>
<keyword evidence="1 3" id="KW-0807">Transducer</keyword>
<proteinExistence type="inferred from homology"/>
<evidence type="ECO:0000256" key="1">
    <source>
        <dbReference type="ARBA" id="ARBA00023224"/>
    </source>
</evidence>
<evidence type="ECO:0000259" key="5">
    <source>
        <dbReference type="PROSITE" id="PS50111"/>
    </source>
</evidence>
<dbReference type="PANTHER" id="PTHR32089">
    <property type="entry name" value="METHYL-ACCEPTING CHEMOTAXIS PROTEIN MCPB"/>
    <property type="match status" value="1"/>
</dbReference>
<dbReference type="PROSITE" id="PS50111">
    <property type="entry name" value="CHEMOTAXIS_TRANSDUC_2"/>
    <property type="match status" value="1"/>
</dbReference>
<evidence type="ECO:0008006" key="9">
    <source>
        <dbReference type="Google" id="ProtNLM"/>
    </source>
</evidence>
<dbReference type="CDD" id="cd11386">
    <property type="entry name" value="MCP_signal"/>
    <property type="match status" value="1"/>
</dbReference>
<protein>
    <recommendedName>
        <fullName evidence="9">Methyl-accepting chemotaxis protein</fullName>
    </recommendedName>
</protein>
<dbReference type="AlphaFoldDB" id="A0A267MN08"/>
<comment type="caution">
    <text evidence="7">The sequence shown here is derived from an EMBL/GenBank/DDBJ whole genome shotgun (WGS) entry which is preliminary data.</text>
</comment>
<dbReference type="Proteomes" id="UP000216024">
    <property type="component" value="Unassembled WGS sequence"/>
</dbReference>
<evidence type="ECO:0000313" key="8">
    <source>
        <dbReference type="Proteomes" id="UP000216024"/>
    </source>
</evidence>
<dbReference type="PROSITE" id="PS50885">
    <property type="entry name" value="HAMP"/>
    <property type="match status" value="1"/>
</dbReference>
<dbReference type="Pfam" id="PF00672">
    <property type="entry name" value="HAMP"/>
    <property type="match status" value="1"/>
</dbReference>
<name>A0A267MN08_9FIRM</name>
<sequence>MHHLIKIKNRILFLFIIIFSSLILQGLCMLTQMEGNNIFNPNVLLSSTILMTLISMVMLLGILKSIANPINKVNNLLKDTLKGDLTKRINITTNNEVGELSNSINLFLNGIEELILKIKNQIHTLAISTNQVSVATTQATQGIEDISNELSEVSLCFHNNARNVEKATIEIKEMINNIVFISQKLDVASESSKGILTAVNIGVENINEIVEVNNEVKQSTKEVYDSIKELKKSSVHIGKIVSIITNISEQTNLLALNATIESARAGQYGKGFAVVAEEVRRLSEESKESADTISSLIKEIQEKANYADLAITKEQQLVETSVEKINNIDEQFENILDRIVKITEEIKSISNSSREQSVIAEDMTNLMNEILGNTQKNDNSIYKINGVIENQVSIYQEIGSSIDELEKFASSLTDKTNKWECSCSAN</sequence>
<feature type="domain" description="Methyl-accepting transducer" evidence="5">
    <location>
        <begin position="135"/>
        <end position="371"/>
    </location>
</feature>
<evidence type="ECO:0000313" key="7">
    <source>
        <dbReference type="EMBL" id="PAB60308.1"/>
    </source>
</evidence>
<dbReference type="InterPro" id="IPR003660">
    <property type="entry name" value="HAMP_dom"/>
</dbReference>
<dbReference type="EMBL" id="NIBG01000003">
    <property type="protein sequence ID" value="PAB60308.1"/>
    <property type="molecule type" value="Genomic_DNA"/>
</dbReference>
<keyword evidence="4" id="KW-1133">Transmembrane helix</keyword>
<dbReference type="SMART" id="SM00304">
    <property type="entry name" value="HAMP"/>
    <property type="match status" value="1"/>
</dbReference>
<dbReference type="SUPFAM" id="SSF58104">
    <property type="entry name" value="Methyl-accepting chemotaxis protein (MCP) signaling domain"/>
    <property type="match status" value="1"/>
</dbReference>